<dbReference type="SUPFAM" id="SSF54427">
    <property type="entry name" value="NTF2-like"/>
    <property type="match status" value="1"/>
</dbReference>
<dbReference type="InterPro" id="IPR032710">
    <property type="entry name" value="NTF2-like_dom_sf"/>
</dbReference>
<evidence type="ECO:0000259" key="1">
    <source>
        <dbReference type="Pfam" id="PF13577"/>
    </source>
</evidence>
<dbReference type="Pfam" id="PF13577">
    <property type="entry name" value="SnoaL_4"/>
    <property type="match status" value="1"/>
</dbReference>
<sequence length="146" mass="15625">MTGEPAIAETSAEAIRSLIARVAHAADEAALEAYTQLYTEDAVWEMTGATRAGARPQVCTGRTEIVAAARERRDAGIAGPGTATRHVTTCVAVTVDTADSARAESVWQFFVDTTTAPSLSGMGRYHDVFRRVDGRWLLARRSITVG</sequence>
<name>A0ABP8P835_9NOCA</name>
<gene>
    <name evidence="2" type="ORF">GCM10023094_30910</name>
</gene>
<dbReference type="InterPro" id="IPR037401">
    <property type="entry name" value="SnoaL-like"/>
</dbReference>
<keyword evidence="3" id="KW-1185">Reference proteome</keyword>
<dbReference type="Proteomes" id="UP001501183">
    <property type="component" value="Unassembled WGS sequence"/>
</dbReference>
<evidence type="ECO:0000313" key="2">
    <source>
        <dbReference type="EMBL" id="GAA4481925.1"/>
    </source>
</evidence>
<reference evidence="3" key="1">
    <citation type="journal article" date="2019" name="Int. J. Syst. Evol. Microbiol.">
        <title>The Global Catalogue of Microorganisms (GCM) 10K type strain sequencing project: providing services to taxonomists for standard genome sequencing and annotation.</title>
        <authorList>
            <consortium name="The Broad Institute Genomics Platform"/>
            <consortium name="The Broad Institute Genome Sequencing Center for Infectious Disease"/>
            <person name="Wu L."/>
            <person name="Ma J."/>
        </authorList>
    </citation>
    <scope>NUCLEOTIDE SEQUENCE [LARGE SCALE GENOMIC DNA]</scope>
    <source>
        <strain evidence="3">JCM 32206</strain>
    </source>
</reference>
<dbReference type="Gene3D" id="3.10.450.50">
    <property type="match status" value="1"/>
</dbReference>
<evidence type="ECO:0000313" key="3">
    <source>
        <dbReference type="Proteomes" id="UP001501183"/>
    </source>
</evidence>
<protein>
    <recommendedName>
        <fullName evidence="1">SnoaL-like domain-containing protein</fullName>
    </recommendedName>
</protein>
<organism evidence="2 3">
    <name type="scientific">Rhodococcus olei</name>
    <dbReference type="NCBI Taxonomy" id="2161675"/>
    <lineage>
        <taxon>Bacteria</taxon>
        <taxon>Bacillati</taxon>
        <taxon>Actinomycetota</taxon>
        <taxon>Actinomycetes</taxon>
        <taxon>Mycobacteriales</taxon>
        <taxon>Nocardiaceae</taxon>
        <taxon>Rhodococcus</taxon>
    </lineage>
</organism>
<proteinExistence type="predicted"/>
<feature type="domain" description="SnoaL-like" evidence="1">
    <location>
        <begin position="12"/>
        <end position="141"/>
    </location>
</feature>
<dbReference type="CDD" id="cd00531">
    <property type="entry name" value="NTF2_like"/>
    <property type="match status" value="1"/>
</dbReference>
<dbReference type="EMBL" id="BAABFB010000050">
    <property type="protein sequence ID" value="GAA4481925.1"/>
    <property type="molecule type" value="Genomic_DNA"/>
</dbReference>
<accession>A0ABP8P835</accession>
<dbReference type="RefSeq" id="WP_345346582.1">
    <property type="nucleotide sequence ID" value="NZ_BAABFB010000050.1"/>
</dbReference>
<comment type="caution">
    <text evidence="2">The sequence shown here is derived from an EMBL/GenBank/DDBJ whole genome shotgun (WGS) entry which is preliminary data.</text>
</comment>